<dbReference type="Pfam" id="PF16918">
    <property type="entry name" value="PknG_TPR"/>
    <property type="match status" value="1"/>
</dbReference>
<dbReference type="InterPro" id="IPR031636">
    <property type="entry name" value="PknG_TPR"/>
</dbReference>
<reference evidence="11 12" key="1">
    <citation type="submission" date="2019-06" db="EMBL/GenBank/DDBJ databases">
        <title>Sequencing the genomes of 1000 actinobacteria strains.</title>
        <authorList>
            <person name="Klenk H.-P."/>
        </authorList>
    </citation>
    <scope>NUCLEOTIDE SEQUENCE [LARGE SCALE GENOMIC DNA]</scope>
    <source>
        <strain evidence="11 12">DSM 102200</strain>
    </source>
</reference>
<evidence type="ECO:0000256" key="4">
    <source>
        <dbReference type="ARBA" id="ARBA00022741"/>
    </source>
</evidence>
<dbReference type="GO" id="GO:0004674">
    <property type="term" value="F:protein serine/threonine kinase activity"/>
    <property type="evidence" value="ECO:0007669"/>
    <property type="project" value="UniProtKB-KW"/>
</dbReference>
<dbReference type="FunFam" id="1.10.510.10:FF:000306">
    <property type="entry name" value="Serine/threonine protein kinase"/>
    <property type="match status" value="1"/>
</dbReference>
<keyword evidence="12" id="KW-1185">Reference proteome</keyword>
<evidence type="ECO:0000256" key="9">
    <source>
        <dbReference type="SAM" id="MobiDB-lite"/>
    </source>
</evidence>
<evidence type="ECO:0000256" key="3">
    <source>
        <dbReference type="ARBA" id="ARBA00022679"/>
    </source>
</evidence>
<dbReference type="Gene3D" id="1.25.40.10">
    <property type="entry name" value="Tetratricopeptide repeat domain"/>
    <property type="match status" value="1"/>
</dbReference>
<evidence type="ECO:0000313" key="12">
    <source>
        <dbReference type="Proteomes" id="UP000316096"/>
    </source>
</evidence>
<feature type="domain" description="Protein kinase" evidence="10">
    <location>
        <begin position="236"/>
        <end position="513"/>
    </location>
</feature>
<dbReference type="PANTHER" id="PTHR24363">
    <property type="entry name" value="SERINE/THREONINE PROTEIN KINASE"/>
    <property type="match status" value="1"/>
</dbReference>
<dbReference type="CDD" id="cd14014">
    <property type="entry name" value="STKc_PknB_like"/>
    <property type="match status" value="1"/>
</dbReference>
<comment type="caution">
    <text evidence="11">The sequence shown here is derived from an EMBL/GenBank/DDBJ whole genome shotgun (WGS) entry which is preliminary data.</text>
</comment>
<comment type="catalytic activity">
    <reaction evidence="7">
        <text>L-threonyl-[protein] + ATP = O-phospho-L-threonyl-[protein] + ADP + H(+)</text>
        <dbReference type="Rhea" id="RHEA:46608"/>
        <dbReference type="Rhea" id="RHEA-COMP:11060"/>
        <dbReference type="Rhea" id="RHEA-COMP:11605"/>
        <dbReference type="ChEBI" id="CHEBI:15378"/>
        <dbReference type="ChEBI" id="CHEBI:30013"/>
        <dbReference type="ChEBI" id="CHEBI:30616"/>
        <dbReference type="ChEBI" id="CHEBI:61977"/>
        <dbReference type="ChEBI" id="CHEBI:456216"/>
        <dbReference type="EC" id="2.7.11.1"/>
    </reaction>
</comment>
<feature type="compositionally biased region" description="Low complexity" evidence="9">
    <location>
        <begin position="118"/>
        <end position="156"/>
    </location>
</feature>
<sequence>MRCTQPGCTGTVEDGYCVQCGMAPGPVAPSASPASSPAGRCTQPGCDGVIEDGYCSTCGMAPAAAPAPAPAAAPAAAVPAGSRAGDGVRCMQPGCAGTISDGYCDQCGIRARGPSSPPLATLLDLAPATGGSRTGGTTPSGRSVRTGSTRSRSSGRGMLGMGLVEVPRVPYRDPSTAIKQNPEVAENKRFCSGCGEPVGRSRGDRPGRTEGFCPKCGAGYSFSPKLGPGDLVGGQYEVLGCLAHGGLGWIYLAHDRNVNDRWVVLKGLLDTGDADALAAAAAERSFLAEVEHPNIVKIYNFVQHGGSGYIVMEYVGGKPLKDVLLERREAGEESLPIGQTIAYGLELLRALGYLHGVGLLYCDLKPDNAIQSDEQLKLIDLGGVRRVDDMDSAIYGTVGYQAPEIAELGPSVSSDLYTVGRTLAVLSFPFKGYTSTYADRLPDRADVPLLQRFESYDRLLRRATHLDPGARFSDAADMADQLTGVLREVLSAQDGRQRPGPSSLFGMELHAVGTEIASGAGPVLAPPGPAEVAAALPTPLVDGADPAAGFLAGLTTAVPDQLVAALTAAPDPSPEVRLTLARVRIEVGEVGEALRLLDELAAERPDDWRVPWYRAVAVLASGNAGQAEPLFDAMYSLLPGEVPPKLALAYCRGHRGDRAGAADLYERVWRTDNGYISAAFGLARSRLAAGDRAGAVQALDSVPSISSHHLAAQIAAVATAIRGRGPAELTEPDLVGAGGRLSALRLDGERRGRLVAEVLETALAWARMSGIRERRGTLFDAPLTERALRGRLEETYRALARLADTPAERHDLVMRANAARPRTLI</sequence>
<evidence type="ECO:0000259" key="10">
    <source>
        <dbReference type="PROSITE" id="PS50011"/>
    </source>
</evidence>
<dbReference type="InterPro" id="IPR031634">
    <property type="entry name" value="PknG_rubred"/>
</dbReference>
<dbReference type="InterPro" id="IPR000719">
    <property type="entry name" value="Prot_kinase_dom"/>
</dbReference>
<feature type="region of interest" description="Disordered" evidence="9">
    <location>
        <begin position="118"/>
        <end position="158"/>
    </location>
</feature>
<proteinExistence type="predicted"/>
<evidence type="ECO:0000256" key="7">
    <source>
        <dbReference type="ARBA" id="ARBA00047899"/>
    </source>
</evidence>
<protein>
    <recommendedName>
        <fullName evidence="1">non-specific serine/threonine protein kinase</fullName>
        <ecNumber evidence="1">2.7.11.1</ecNumber>
    </recommendedName>
</protein>
<dbReference type="AlphaFoldDB" id="A0A543C0S1"/>
<organism evidence="11 12">
    <name type="scientific">Actinoallomurus bryophytorum</name>
    <dbReference type="NCBI Taxonomy" id="1490222"/>
    <lineage>
        <taxon>Bacteria</taxon>
        <taxon>Bacillati</taxon>
        <taxon>Actinomycetota</taxon>
        <taxon>Actinomycetes</taxon>
        <taxon>Streptosporangiales</taxon>
        <taxon>Thermomonosporaceae</taxon>
        <taxon>Actinoallomurus</taxon>
    </lineage>
</organism>
<evidence type="ECO:0000256" key="8">
    <source>
        <dbReference type="ARBA" id="ARBA00048679"/>
    </source>
</evidence>
<dbReference type="Pfam" id="PF00069">
    <property type="entry name" value="Pkinase"/>
    <property type="match status" value="1"/>
</dbReference>
<dbReference type="Gene3D" id="3.30.200.20">
    <property type="entry name" value="Phosphorylase Kinase, domain 1"/>
    <property type="match status" value="1"/>
</dbReference>
<evidence type="ECO:0000256" key="6">
    <source>
        <dbReference type="ARBA" id="ARBA00022840"/>
    </source>
</evidence>
<dbReference type="EMBL" id="VFOZ01000002">
    <property type="protein sequence ID" value="TQL90626.1"/>
    <property type="molecule type" value="Genomic_DNA"/>
</dbReference>
<keyword evidence="5 11" id="KW-0418">Kinase</keyword>
<dbReference type="SUPFAM" id="SSF56112">
    <property type="entry name" value="Protein kinase-like (PK-like)"/>
    <property type="match status" value="1"/>
</dbReference>
<dbReference type="Gene3D" id="1.10.510.10">
    <property type="entry name" value="Transferase(Phosphotransferase) domain 1"/>
    <property type="match status" value="1"/>
</dbReference>
<dbReference type="SUPFAM" id="SSF48452">
    <property type="entry name" value="TPR-like"/>
    <property type="match status" value="1"/>
</dbReference>
<keyword evidence="6" id="KW-0067">ATP-binding</keyword>
<dbReference type="FunFam" id="3.30.200.20:FF:000205">
    <property type="entry name" value="Serine/threonine protein kinase"/>
    <property type="match status" value="1"/>
</dbReference>
<accession>A0A543C0S1</accession>
<keyword evidence="2" id="KW-0723">Serine/threonine-protein kinase</keyword>
<dbReference type="PANTHER" id="PTHR24363:SF0">
    <property type="entry name" value="SERINE_THREONINE KINASE LIKE DOMAIN CONTAINING 1"/>
    <property type="match status" value="1"/>
</dbReference>
<gene>
    <name evidence="11" type="ORF">FB559_7935</name>
</gene>
<dbReference type="InterPro" id="IPR011009">
    <property type="entry name" value="Kinase-like_dom_sf"/>
</dbReference>
<dbReference type="InterPro" id="IPR011990">
    <property type="entry name" value="TPR-like_helical_dom_sf"/>
</dbReference>
<evidence type="ECO:0000256" key="5">
    <source>
        <dbReference type="ARBA" id="ARBA00022777"/>
    </source>
</evidence>
<keyword evidence="4" id="KW-0547">Nucleotide-binding</keyword>
<dbReference type="GO" id="GO:0005524">
    <property type="term" value="F:ATP binding"/>
    <property type="evidence" value="ECO:0007669"/>
    <property type="project" value="UniProtKB-KW"/>
</dbReference>
<evidence type="ECO:0000256" key="2">
    <source>
        <dbReference type="ARBA" id="ARBA00022527"/>
    </source>
</evidence>
<dbReference type="SMART" id="SM00220">
    <property type="entry name" value="S_TKc"/>
    <property type="match status" value="1"/>
</dbReference>
<evidence type="ECO:0000256" key="1">
    <source>
        <dbReference type="ARBA" id="ARBA00012513"/>
    </source>
</evidence>
<evidence type="ECO:0000313" key="11">
    <source>
        <dbReference type="EMBL" id="TQL90626.1"/>
    </source>
</evidence>
<dbReference type="OrthoDB" id="137117at2"/>
<keyword evidence="3" id="KW-0808">Transferase</keyword>
<dbReference type="EC" id="2.7.11.1" evidence="1"/>
<name>A0A543C0S1_9ACTN</name>
<dbReference type="Pfam" id="PF16919">
    <property type="entry name" value="PknG_rubred"/>
    <property type="match status" value="1"/>
</dbReference>
<dbReference type="PROSITE" id="PS50011">
    <property type="entry name" value="PROTEIN_KINASE_DOM"/>
    <property type="match status" value="1"/>
</dbReference>
<dbReference type="Proteomes" id="UP000316096">
    <property type="component" value="Unassembled WGS sequence"/>
</dbReference>
<comment type="catalytic activity">
    <reaction evidence="8">
        <text>L-seryl-[protein] + ATP = O-phospho-L-seryl-[protein] + ADP + H(+)</text>
        <dbReference type="Rhea" id="RHEA:17989"/>
        <dbReference type="Rhea" id="RHEA-COMP:9863"/>
        <dbReference type="Rhea" id="RHEA-COMP:11604"/>
        <dbReference type="ChEBI" id="CHEBI:15378"/>
        <dbReference type="ChEBI" id="CHEBI:29999"/>
        <dbReference type="ChEBI" id="CHEBI:30616"/>
        <dbReference type="ChEBI" id="CHEBI:83421"/>
        <dbReference type="ChEBI" id="CHEBI:456216"/>
        <dbReference type="EC" id="2.7.11.1"/>
    </reaction>
</comment>